<proteinExistence type="predicted"/>
<reference evidence="1 2" key="1">
    <citation type="journal article" date="2018" name="Nat. Ecol. Evol.">
        <title>Pezizomycetes genomes reveal the molecular basis of ectomycorrhizal truffle lifestyle.</title>
        <authorList>
            <person name="Murat C."/>
            <person name="Payen T."/>
            <person name="Noel B."/>
            <person name="Kuo A."/>
            <person name="Morin E."/>
            <person name="Chen J."/>
            <person name="Kohler A."/>
            <person name="Krizsan K."/>
            <person name="Balestrini R."/>
            <person name="Da Silva C."/>
            <person name="Montanini B."/>
            <person name="Hainaut M."/>
            <person name="Levati E."/>
            <person name="Barry K.W."/>
            <person name="Belfiori B."/>
            <person name="Cichocki N."/>
            <person name="Clum A."/>
            <person name="Dockter R.B."/>
            <person name="Fauchery L."/>
            <person name="Guy J."/>
            <person name="Iotti M."/>
            <person name="Le Tacon F."/>
            <person name="Lindquist E.A."/>
            <person name="Lipzen A."/>
            <person name="Malagnac F."/>
            <person name="Mello A."/>
            <person name="Molinier V."/>
            <person name="Miyauchi S."/>
            <person name="Poulain J."/>
            <person name="Riccioni C."/>
            <person name="Rubini A."/>
            <person name="Sitrit Y."/>
            <person name="Splivallo R."/>
            <person name="Traeger S."/>
            <person name="Wang M."/>
            <person name="Zifcakova L."/>
            <person name="Wipf D."/>
            <person name="Zambonelli A."/>
            <person name="Paolocci F."/>
            <person name="Nowrousian M."/>
            <person name="Ottonello S."/>
            <person name="Baldrian P."/>
            <person name="Spatafora J.W."/>
            <person name="Henrissat B."/>
            <person name="Nagy L.G."/>
            <person name="Aury J.M."/>
            <person name="Wincker P."/>
            <person name="Grigoriev I.V."/>
            <person name="Bonfante P."/>
            <person name="Martin F.M."/>
        </authorList>
    </citation>
    <scope>NUCLEOTIDE SEQUENCE [LARGE SCALE GENOMIC DNA]</scope>
    <source>
        <strain evidence="1 2">RN42</strain>
    </source>
</reference>
<protein>
    <submittedName>
        <fullName evidence="1">Uncharacterized protein</fullName>
    </submittedName>
</protein>
<sequence length="294" mass="32454">MSLEDANDIDIGNDGLESCDVSFDSSCSTGDEMDDTMDTSYNVSFYDVAIGKDVDLDLVLAAGQFSDNFGIDLNSQASTAVGTPPFCLEQYSNMSASESEINAMTVAASKLQIADSHTAEDSSTFDYAADDARLRHEILFLDQLSRLTLSEQIELTANGADPHLHEELIRQKLCMEGLHHKGVSFFDHFPSRDNVDYYPTPGLQIRFEVGNDHRGNESVIANHVEVQWDSDNIVSKVGVNQTFDFEGFDLLMLLKSNHYVVGEVRNVTKTATSKGSRTFSVSWEASQSACSRVW</sequence>
<accession>A0A3N4I5C5</accession>
<gene>
    <name evidence="1" type="ORF">BJ508DRAFT_326433</name>
</gene>
<dbReference type="Proteomes" id="UP000275078">
    <property type="component" value="Unassembled WGS sequence"/>
</dbReference>
<evidence type="ECO:0000313" key="1">
    <source>
        <dbReference type="EMBL" id="RPA81302.1"/>
    </source>
</evidence>
<dbReference type="AlphaFoldDB" id="A0A3N4I5C5"/>
<organism evidence="1 2">
    <name type="scientific">Ascobolus immersus RN42</name>
    <dbReference type="NCBI Taxonomy" id="1160509"/>
    <lineage>
        <taxon>Eukaryota</taxon>
        <taxon>Fungi</taxon>
        <taxon>Dikarya</taxon>
        <taxon>Ascomycota</taxon>
        <taxon>Pezizomycotina</taxon>
        <taxon>Pezizomycetes</taxon>
        <taxon>Pezizales</taxon>
        <taxon>Ascobolaceae</taxon>
        <taxon>Ascobolus</taxon>
    </lineage>
</organism>
<keyword evidence="2" id="KW-1185">Reference proteome</keyword>
<evidence type="ECO:0000313" key="2">
    <source>
        <dbReference type="Proteomes" id="UP000275078"/>
    </source>
</evidence>
<dbReference type="EMBL" id="ML119680">
    <property type="protein sequence ID" value="RPA81302.1"/>
    <property type="molecule type" value="Genomic_DNA"/>
</dbReference>
<name>A0A3N4I5C5_ASCIM</name>